<keyword evidence="4" id="KW-1185">Reference proteome</keyword>
<feature type="signal peptide" evidence="1">
    <location>
        <begin position="1"/>
        <end position="28"/>
    </location>
</feature>
<evidence type="ECO:0000259" key="2">
    <source>
        <dbReference type="Pfam" id="PF12697"/>
    </source>
</evidence>
<dbReference type="InterPro" id="IPR052897">
    <property type="entry name" value="Sec-Metab_Biosynth_Hydrolase"/>
</dbReference>
<dbReference type="Proteomes" id="UP001500665">
    <property type="component" value="Unassembled WGS sequence"/>
</dbReference>
<dbReference type="GO" id="GO:0016787">
    <property type="term" value="F:hydrolase activity"/>
    <property type="evidence" value="ECO:0007669"/>
    <property type="project" value="UniProtKB-KW"/>
</dbReference>
<dbReference type="SUPFAM" id="SSF53474">
    <property type="entry name" value="alpha/beta-Hydrolases"/>
    <property type="match status" value="1"/>
</dbReference>
<sequence>MYFSRPPLRLAGILIGLALTAASLSFPAAPAVGVGPKAAKPTIVLVHGSFADSSGWSKVIERLQRHGYTALAVANPLRGLASDAAYLDSFIDGIEGPVVLVGHSYGGAVITETAPDPDVKALVYVSAFLPEEGETAFGIAGRFPGSQITPETIRTVTLPSGGDDVYLRAETFGKVFGPGVPASVLRLLAATQRPILYTALTEPATAGPAWKRLPSWVVISKTDQAIPAAAQRFMTVRAGARAVEVDASHSAFLTRPGVVADVIEKAAR</sequence>
<reference evidence="3 4" key="1">
    <citation type="journal article" date="2019" name="Int. J. Syst. Evol. Microbiol.">
        <title>The Global Catalogue of Microorganisms (GCM) 10K type strain sequencing project: providing services to taxonomists for standard genome sequencing and annotation.</title>
        <authorList>
            <consortium name="The Broad Institute Genomics Platform"/>
            <consortium name="The Broad Institute Genome Sequencing Center for Infectious Disease"/>
            <person name="Wu L."/>
            <person name="Ma J."/>
        </authorList>
    </citation>
    <scope>NUCLEOTIDE SEQUENCE [LARGE SCALE GENOMIC DNA]</scope>
    <source>
        <strain evidence="3 4">JCM 10696</strain>
    </source>
</reference>
<dbReference type="PANTHER" id="PTHR37017">
    <property type="entry name" value="AB HYDROLASE-1 DOMAIN-CONTAINING PROTEIN-RELATED"/>
    <property type="match status" value="1"/>
</dbReference>
<dbReference type="Pfam" id="PF12697">
    <property type="entry name" value="Abhydrolase_6"/>
    <property type="match status" value="1"/>
</dbReference>
<accession>A0ABN1RBV0</accession>
<dbReference type="RefSeq" id="WP_344242193.1">
    <property type="nucleotide sequence ID" value="NZ_BAAAHH010000015.1"/>
</dbReference>
<dbReference type="Gene3D" id="3.40.50.1820">
    <property type="entry name" value="alpha/beta hydrolase"/>
    <property type="match status" value="1"/>
</dbReference>
<dbReference type="EMBL" id="BAAAHH010000015">
    <property type="protein sequence ID" value="GAA0954593.1"/>
    <property type="molecule type" value="Genomic_DNA"/>
</dbReference>
<dbReference type="InterPro" id="IPR029058">
    <property type="entry name" value="AB_hydrolase_fold"/>
</dbReference>
<organism evidence="3 4">
    <name type="scientific">Actinocorallia libanotica</name>
    <dbReference type="NCBI Taxonomy" id="46162"/>
    <lineage>
        <taxon>Bacteria</taxon>
        <taxon>Bacillati</taxon>
        <taxon>Actinomycetota</taxon>
        <taxon>Actinomycetes</taxon>
        <taxon>Streptosporangiales</taxon>
        <taxon>Thermomonosporaceae</taxon>
        <taxon>Actinocorallia</taxon>
    </lineage>
</organism>
<dbReference type="InterPro" id="IPR000073">
    <property type="entry name" value="AB_hydrolase_1"/>
</dbReference>
<feature type="chain" id="PRO_5045468936" evidence="1">
    <location>
        <begin position="29"/>
        <end position="268"/>
    </location>
</feature>
<evidence type="ECO:0000313" key="3">
    <source>
        <dbReference type="EMBL" id="GAA0954593.1"/>
    </source>
</evidence>
<keyword evidence="3" id="KW-0378">Hydrolase</keyword>
<name>A0ABN1RBV0_9ACTN</name>
<protein>
    <submittedName>
        <fullName evidence="3">Alpha/beta hydrolase</fullName>
    </submittedName>
</protein>
<evidence type="ECO:0000256" key="1">
    <source>
        <dbReference type="SAM" id="SignalP"/>
    </source>
</evidence>
<gene>
    <name evidence="3" type="ORF">GCM10009550_38030</name>
</gene>
<feature type="domain" description="AB hydrolase-1" evidence="2">
    <location>
        <begin position="43"/>
        <end position="262"/>
    </location>
</feature>
<evidence type="ECO:0000313" key="4">
    <source>
        <dbReference type="Proteomes" id="UP001500665"/>
    </source>
</evidence>
<keyword evidence="1" id="KW-0732">Signal</keyword>
<dbReference type="PANTHER" id="PTHR37017:SF11">
    <property type="entry name" value="ESTERASE_LIPASE_THIOESTERASE DOMAIN-CONTAINING PROTEIN"/>
    <property type="match status" value="1"/>
</dbReference>
<proteinExistence type="predicted"/>
<comment type="caution">
    <text evidence="3">The sequence shown here is derived from an EMBL/GenBank/DDBJ whole genome shotgun (WGS) entry which is preliminary data.</text>
</comment>